<sequence>KDQQQKQGNIFTRVCGVGGGVIESNQSLVLQRVPRWRNGTYQCKCSNQQGTMISNEIHLEIKFAPVCKIPYTSHYISIEFPIELFVSPMRNQCFIYTLVSHRCLVHDSHIGKCCTKS</sequence>
<protein>
    <submittedName>
        <fullName evidence="1">Uncharacterized protein</fullName>
    </submittedName>
</protein>
<dbReference type="Proteomes" id="UP000790347">
    <property type="component" value="Unassembled WGS sequence"/>
</dbReference>
<proteinExistence type="predicted"/>
<feature type="non-terminal residue" evidence="1">
    <location>
        <position position="117"/>
    </location>
</feature>
<comment type="caution">
    <text evidence="1">The sequence shown here is derived from an EMBL/GenBank/DDBJ whole genome shotgun (WGS) entry which is preliminary data.</text>
</comment>
<dbReference type="InterPro" id="IPR036179">
    <property type="entry name" value="Ig-like_dom_sf"/>
</dbReference>
<dbReference type="PANTHER" id="PTHR23278:SF2">
    <property type="entry name" value="SIDESTEP V, ISOFORM B"/>
    <property type="match status" value="1"/>
</dbReference>
<dbReference type="AlphaFoldDB" id="A0A922I1Z8"/>
<dbReference type="EMBL" id="ASGP02000003">
    <property type="protein sequence ID" value="KAH9517582.1"/>
    <property type="molecule type" value="Genomic_DNA"/>
</dbReference>
<evidence type="ECO:0000313" key="2">
    <source>
        <dbReference type="Proteomes" id="UP000790347"/>
    </source>
</evidence>
<dbReference type="SUPFAM" id="SSF48726">
    <property type="entry name" value="Immunoglobulin"/>
    <property type="match status" value="1"/>
</dbReference>
<organism evidence="1 2">
    <name type="scientific">Dermatophagoides farinae</name>
    <name type="common">American house dust mite</name>
    <dbReference type="NCBI Taxonomy" id="6954"/>
    <lineage>
        <taxon>Eukaryota</taxon>
        <taxon>Metazoa</taxon>
        <taxon>Ecdysozoa</taxon>
        <taxon>Arthropoda</taxon>
        <taxon>Chelicerata</taxon>
        <taxon>Arachnida</taxon>
        <taxon>Acari</taxon>
        <taxon>Acariformes</taxon>
        <taxon>Sarcoptiformes</taxon>
        <taxon>Astigmata</taxon>
        <taxon>Psoroptidia</taxon>
        <taxon>Analgoidea</taxon>
        <taxon>Pyroglyphidae</taxon>
        <taxon>Dermatophagoidinae</taxon>
        <taxon>Dermatophagoides</taxon>
    </lineage>
</organism>
<dbReference type="PANTHER" id="PTHR23278">
    <property type="entry name" value="SIDESTEP PROTEIN"/>
    <property type="match status" value="1"/>
</dbReference>
<name>A0A922I1Z8_DERFA</name>
<gene>
    <name evidence="1" type="ORF">DERF_008244</name>
</gene>
<accession>A0A922I1Z8</accession>
<evidence type="ECO:0000313" key="1">
    <source>
        <dbReference type="EMBL" id="KAH9517582.1"/>
    </source>
</evidence>
<dbReference type="Gene3D" id="2.60.40.10">
    <property type="entry name" value="Immunoglobulins"/>
    <property type="match status" value="1"/>
</dbReference>
<reference evidence="1" key="2">
    <citation type="journal article" date="2022" name="Res Sq">
        <title>Comparative Genomics Reveals Insights into the Divergent Evolution of Astigmatic Mites and Household Pest Adaptations.</title>
        <authorList>
            <person name="Xiong Q."/>
            <person name="Wan A.T.-Y."/>
            <person name="Liu X.-Y."/>
            <person name="Fung C.S.-H."/>
            <person name="Xiao X."/>
            <person name="Malainual N."/>
            <person name="Hou J."/>
            <person name="Wang L."/>
            <person name="Wang M."/>
            <person name="Yang K."/>
            <person name="Cui Y."/>
            <person name="Leung E."/>
            <person name="Nong W."/>
            <person name="Shin S.-K."/>
            <person name="Au S."/>
            <person name="Jeong K.Y."/>
            <person name="Chew F.T."/>
            <person name="Hui J."/>
            <person name="Leung T.F."/>
            <person name="Tungtrongchitr A."/>
            <person name="Zhong N."/>
            <person name="Liu Z."/>
            <person name="Tsui S."/>
        </authorList>
    </citation>
    <scope>NUCLEOTIDE SEQUENCE</scope>
    <source>
        <strain evidence="1">Derf</strain>
        <tissue evidence="1">Whole organism</tissue>
    </source>
</reference>
<reference evidence="1" key="1">
    <citation type="submission" date="2013-05" db="EMBL/GenBank/DDBJ databases">
        <authorList>
            <person name="Yim A.K.Y."/>
            <person name="Chan T.F."/>
            <person name="Ji K.M."/>
            <person name="Liu X.Y."/>
            <person name="Zhou J.W."/>
            <person name="Li R.Q."/>
            <person name="Yang K.Y."/>
            <person name="Li J."/>
            <person name="Li M."/>
            <person name="Law P.T.W."/>
            <person name="Wu Y.L."/>
            <person name="Cai Z.L."/>
            <person name="Qin H."/>
            <person name="Bao Y."/>
            <person name="Leung R.K.K."/>
            <person name="Ng P.K.S."/>
            <person name="Zou J."/>
            <person name="Zhong X.J."/>
            <person name="Ran P.X."/>
            <person name="Zhong N.S."/>
            <person name="Liu Z.G."/>
            <person name="Tsui S.K.W."/>
        </authorList>
    </citation>
    <scope>NUCLEOTIDE SEQUENCE</scope>
    <source>
        <strain evidence="1">Derf</strain>
        <tissue evidence="1">Whole organism</tissue>
    </source>
</reference>
<dbReference type="InterPro" id="IPR013783">
    <property type="entry name" value="Ig-like_fold"/>
</dbReference>
<keyword evidence="2" id="KW-1185">Reference proteome</keyword>
<feature type="non-terminal residue" evidence="1">
    <location>
        <position position="1"/>
    </location>
</feature>